<dbReference type="EMBL" id="KZ678136">
    <property type="protein sequence ID" value="PSN66273.1"/>
    <property type="molecule type" value="Genomic_DNA"/>
</dbReference>
<name>A0A2T2NLG8_CORCC</name>
<evidence type="ECO:0000313" key="2">
    <source>
        <dbReference type="Proteomes" id="UP000240883"/>
    </source>
</evidence>
<sequence length="104" mass="12552">MRRHILIKLILCRLAIQIRCWCQGRFRYVVVHCQIFWRRKSLYSYLMVISLGSSTWNSRRFLMSCRHRDGFGYGDDNEQYGKVAKRRVQYRGITKGKFISHYPA</sequence>
<organism evidence="1 2">
    <name type="scientific">Corynespora cassiicola Philippines</name>
    <dbReference type="NCBI Taxonomy" id="1448308"/>
    <lineage>
        <taxon>Eukaryota</taxon>
        <taxon>Fungi</taxon>
        <taxon>Dikarya</taxon>
        <taxon>Ascomycota</taxon>
        <taxon>Pezizomycotina</taxon>
        <taxon>Dothideomycetes</taxon>
        <taxon>Pleosporomycetidae</taxon>
        <taxon>Pleosporales</taxon>
        <taxon>Corynesporascaceae</taxon>
        <taxon>Corynespora</taxon>
    </lineage>
</organism>
<gene>
    <name evidence="1" type="ORF">BS50DRAFT_410931</name>
</gene>
<dbReference type="AlphaFoldDB" id="A0A2T2NLG8"/>
<evidence type="ECO:0000313" key="1">
    <source>
        <dbReference type="EMBL" id="PSN66273.1"/>
    </source>
</evidence>
<reference evidence="1 2" key="1">
    <citation type="journal article" date="2018" name="Front. Microbiol.">
        <title>Genome-Wide Analysis of Corynespora cassiicola Leaf Fall Disease Putative Effectors.</title>
        <authorList>
            <person name="Lopez D."/>
            <person name="Ribeiro S."/>
            <person name="Label P."/>
            <person name="Fumanal B."/>
            <person name="Venisse J.S."/>
            <person name="Kohler A."/>
            <person name="de Oliveira R.R."/>
            <person name="Labutti K."/>
            <person name="Lipzen A."/>
            <person name="Lail K."/>
            <person name="Bauer D."/>
            <person name="Ohm R.A."/>
            <person name="Barry K.W."/>
            <person name="Spatafora J."/>
            <person name="Grigoriev I.V."/>
            <person name="Martin F.M."/>
            <person name="Pujade-Renaud V."/>
        </authorList>
    </citation>
    <scope>NUCLEOTIDE SEQUENCE [LARGE SCALE GENOMIC DNA]</scope>
    <source>
        <strain evidence="1 2">Philippines</strain>
    </source>
</reference>
<keyword evidence="2" id="KW-1185">Reference proteome</keyword>
<protein>
    <submittedName>
        <fullName evidence="1">Uncharacterized protein</fullName>
    </submittedName>
</protein>
<proteinExistence type="predicted"/>
<dbReference type="Proteomes" id="UP000240883">
    <property type="component" value="Unassembled WGS sequence"/>
</dbReference>
<accession>A0A2T2NLG8</accession>